<keyword evidence="3" id="KW-1185">Reference proteome</keyword>
<dbReference type="PANTHER" id="PTHR43143">
    <property type="entry name" value="METALLOPHOSPHOESTERASE, CALCINEURIN SUPERFAMILY"/>
    <property type="match status" value="1"/>
</dbReference>
<dbReference type="AlphaFoldDB" id="A0A5J4YTM6"/>
<protein>
    <submittedName>
        <fullName evidence="2">Serine/threonine-protein phosphatase CPPED1</fullName>
    </submittedName>
</protein>
<dbReference type="InterPro" id="IPR051918">
    <property type="entry name" value="STPP_CPPED1"/>
</dbReference>
<dbReference type="GO" id="GO:0016787">
    <property type="term" value="F:hydrolase activity"/>
    <property type="evidence" value="ECO:0007669"/>
    <property type="project" value="InterPro"/>
</dbReference>
<gene>
    <name evidence="2" type="ORF">FVE85_3112</name>
</gene>
<dbReference type="Proteomes" id="UP000324585">
    <property type="component" value="Unassembled WGS sequence"/>
</dbReference>
<reference evidence="3" key="1">
    <citation type="journal article" date="2019" name="Nat. Commun.">
        <title>Expansion of phycobilisome linker gene families in mesophilic red algae.</title>
        <authorList>
            <person name="Lee J."/>
            <person name="Kim D."/>
            <person name="Bhattacharya D."/>
            <person name="Yoon H.S."/>
        </authorList>
    </citation>
    <scope>NUCLEOTIDE SEQUENCE [LARGE SCALE GENOMIC DNA]</scope>
    <source>
        <strain evidence="3">CCMP 1328</strain>
    </source>
</reference>
<dbReference type="EMBL" id="VRMN01000004">
    <property type="protein sequence ID" value="KAA8494871.1"/>
    <property type="molecule type" value="Genomic_DNA"/>
</dbReference>
<sequence length="320" mass="35928">MTCKLYVGADTGTRDRMGLVRVQGRCAQLASSDNDAAQKSYEFVVVADPQLGMTHANAGWDDDVKLCNAMVAQINARVPPPEFVVVVGDLAHAHRDIDGDELQHTAEAQHADFKRCFDQLSCATFVLPGNHDVGNVVKRSNVREYTDRYGDDFYTFWAPNKVWCVVLNSQYLVDPGEEQSMKEEHETWMKQALKEGVDSGAKAIFVFMHVPPFLRDADEPDLLETVSHWKTFAIPDGYFHLSGGIRRELLQLFDKFHVSAVFCGHWHQNNAPGTRYNNIEVIITSAACAQLSLDTKPGFRVIQVSETGSSYTHEYIEIKQ</sequence>
<comment type="caution">
    <text evidence="2">The sequence shown here is derived from an EMBL/GenBank/DDBJ whole genome shotgun (WGS) entry which is preliminary data.</text>
</comment>
<dbReference type="Gene3D" id="3.60.21.10">
    <property type="match status" value="1"/>
</dbReference>
<organism evidence="2 3">
    <name type="scientific">Porphyridium purpureum</name>
    <name type="common">Red alga</name>
    <name type="synonym">Porphyridium cruentum</name>
    <dbReference type="NCBI Taxonomy" id="35688"/>
    <lineage>
        <taxon>Eukaryota</taxon>
        <taxon>Rhodophyta</taxon>
        <taxon>Bangiophyceae</taxon>
        <taxon>Porphyridiales</taxon>
        <taxon>Porphyridiaceae</taxon>
        <taxon>Porphyridium</taxon>
    </lineage>
</organism>
<proteinExistence type="predicted"/>
<dbReference type="PANTHER" id="PTHR43143:SF1">
    <property type="entry name" value="SERINE_THREONINE-PROTEIN PHOSPHATASE CPPED1"/>
    <property type="match status" value="1"/>
</dbReference>
<dbReference type="Pfam" id="PF00149">
    <property type="entry name" value="Metallophos"/>
    <property type="match status" value="1"/>
</dbReference>
<dbReference type="OMA" id="NEPTHET"/>
<name>A0A5J4YTM6_PORPP</name>
<evidence type="ECO:0000313" key="2">
    <source>
        <dbReference type="EMBL" id="KAA8494871.1"/>
    </source>
</evidence>
<feature type="domain" description="Calcineurin-like phosphoesterase" evidence="1">
    <location>
        <begin position="43"/>
        <end position="268"/>
    </location>
</feature>
<dbReference type="InterPro" id="IPR004843">
    <property type="entry name" value="Calcineurin-like_PHP"/>
</dbReference>
<evidence type="ECO:0000259" key="1">
    <source>
        <dbReference type="Pfam" id="PF00149"/>
    </source>
</evidence>
<dbReference type="SUPFAM" id="SSF56300">
    <property type="entry name" value="Metallo-dependent phosphatases"/>
    <property type="match status" value="1"/>
</dbReference>
<accession>A0A5J4YTM6</accession>
<dbReference type="OrthoDB" id="45007at2759"/>
<evidence type="ECO:0000313" key="3">
    <source>
        <dbReference type="Proteomes" id="UP000324585"/>
    </source>
</evidence>
<dbReference type="InterPro" id="IPR029052">
    <property type="entry name" value="Metallo-depent_PP-like"/>
</dbReference>